<feature type="transmembrane region" description="Helical" evidence="1">
    <location>
        <begin position="434"/>
        <end position="453"/>
    </location>
</feature>
<accession>A0ABV8QNH0</accession>
<comment type="caution">
    <text evidence="2">The sequence shown here is derived from an EMBL/GenBank/DDBJ whole genome shotgun (WGS) entry which is preliminary data.</text>
</comment>
<feature type="transmembrane region" description="Helical" evidence="1">
    <location>
        <begin position="229"/>
        <end position="249"/>
    </location>
</feature>
<feature type="transmembrane region" description="Helical" evidence="1">
    <location>
        <begin position="411"/>
        <end position="428"/>
    </location>
</feature>
<sequence>MQTKVYFDDGAKSFLIIFLLSQLFFTNGILLFGGMLVFYMLMVRLQQPFKPSVFTIILIYHFIQISAGVWQSNYLGKDINYRSDSTMTATIASYAGLIFLFGPIIYYQNKIPALNLQKLTKHADRLSIDKTFNVYLATFFGMGALQGIAFAVPALTQIILSLTNLKWFMFLLFAFQSIIKNRRRKELYFFIGLEFALGFFSYFSEFKTIIFFVAFLALTFLTVVRLNKLLIAVVAMVFLVFGGIFWTSIKDEYRSFLNKGSKSQTVQVEKGEALDKLLELSDKRAETGFTQSTVNFLDRLQYTYHFAKTIDRVPRVIPYQDGTNWGNTLLFVVTPRALNADKGVYDASVKASKYTGIQYAGLRKGVSVSLGYFADGYIDFGIFGMYIPLLILGFIYGIIYFYFIKNASTNFIFNYSIVGAMFMGLFAFESDNIFVIGQIYVNLVVFYLLKVFVFPKLLAYIQMPLKPLVTS</sequence>
<feature type="transmembrane region" description="Helical" evidence="1">
    <location>
        <begin position="91"/>
        <end position="111"/>
    </location>
</feature>
<evidence type="ECO:0000256" key="1">
    <source>
        <dbReference type="SAM" id="Phobius"/>
    </source>
</evidence>
<name>A0ABV8QNH0_9BACT</name>
<feature type="transmembrane region" description="Helical" evidence="1">
    <location>
        <begin position="132"/>
        <end position="152"/>
    </location>
</feature>
<feature type="transmembrane region" description="Helical" evidence="1">
    <location>
        <begin position="187"/>
        <end position="203"/>
    </location>
</feature>
<reference evidence="3" key="1">
    <citation type="journal article" date="2019" name="Int. J. Syst. Evol. Microbiol.">
        <title>The Global Catalogue of Microorganisms (GCM) 10K type strain sequencing project: providing services to taxonomists for standard genome sequencing and annotation.</title>
        <authorList>
            <consortium name="The Broad Institute Genomics Platform"/>
            <consortium name="The Broad Institute Genome Sequencing Center for Infectious Disease"/>
            <person name="Wu L."/>
            <person name="Ma J."/>
        </authorList>
    </citation>
    <scope>NUCLEOTIDE SEQUENCE [LARGE SCALE GENOMIC DNA]</scope>
    <source>
        <strain evidence="3">CECT 8289</strain>
    </source>
</reference>
<protein>
    <recommendedName>
        <fullName evidence="4">Oligosaccharide repeat unit polymerase</fullName>
    </recommendedName>
</protein>
<organism evidence="2 3">
    <name type="scientific">Ferruginibacter yonginensis</name>
    <dbReference type="NCBI Taxonomy" id="1310416"/>
    <lineage>
        <taxon>Bacteria</taxon>
        <taxon>Pseudomonadati</taxon>
        <taxon>Bacteroidota</taxon>
        <taxon>Chitinophagia</taxon>
        <taxon>Chitinophagales</taxon>
        <taxon>Chitinophagaceae</taxon>
        <taxon>Ferruginibacter</taxon>
    </lineage>
</organism>
<feature type="transmembrane region" description="Helical" evidence="1">
    <location>
        <begin position="380"/>
        <end position="404"/>
    </location>
</feature>
<proteinExistence type="predicted"/>
<feature type="transmembrane region" description="Helical" evidence="1">
    <location>
        <begin position="209"/>
        <end position="224"/>
    </location>
</feature>
<gene>
    <name evidence="2" type="ORF">ACFOWM_00195</name>
</gene>
<dbReference type="EMBL" id="JBHSCZ010000001">
    <property type="protein sequence ID" value="MFC4261281.1"/>
    <property type="molecule type" value="Genomic_DNA"/>
</dbReference>
<keyword evidence="1" id="KW-0812">Transmembrane</keyword>
<dbReference type="Proteomes" id="UP001595907">
    <property type="component" value="Unassembled WGS sequence"/>
</dbReference>
<evidence type="ECO:0000313" key="2">
    <source>
        <dbReference type="EMBL" id="MFC4261281.1"/>
    </source>
</evidence>
<dbReference type="RefSeq" id="WP_379705330.1">
    <property type="nucleotide sequence ID" value="NZ_JBHSCZ010000001.1"/>
</dbReference>
<feature type="transmembrane region" description="Helical" evidence="1">
    <location>
        <begin position="14"/>
        <end position="41"/>
    </location>
</feature>
<keyword evidence="3" id="KW-1185">Reference proteome</keyword>
<feature type="transmembrane region" description="Helical" evidence="1">
    <location>
        <begin position="53"/>
        <end position="71"/>
    </location>
</feature>
<evidence type="ECO:0000313" key="3">
    <source>
        <dbReference type="Proteomes" id="UP001595907"/>
    </source>
</evidence>
<feature type="transmembrane region" description="Helical" evidence="1">
    <location>
        <begin position="158"/>
        <end position="175"/>
    </location>
</feature>
<keyword evidence="1" id="KW-0472">Membrane</keyword>
<evidence type="ECO:0008006" key="4">
    <source>
        <dbReference type="Google" id="ProtNLM"/>
    </source>
</evidence>
<keyword evidence="1" id="KW-1133">Transmembrane helix</keyword>